<feature type="transmembrane region" description="Helical" evidence="5">
    <location>
        <begin position="25"/>
        <end position="43"/>
    </location>
</feature>
<dbReference type="AlphaFoldDB" id="A0A6G1LJD1"/>
<keyword evidence="10" id="KW-1185">Reference proteome</keyword>
<dbReference type="InterPro" id="IPR018820">
    <property type="entry name" value="BRE4-related_DUF2421"/>
</dbReference>
<feature type="transmembrane region" description="Helical" evidence="5">
    <location>
        <begin position="134"/>
        <end position="152"/>
    </location>
</feature>
<feature type="transmembrane region" description="Helical" evidence="5">
    <location>
        <begin position="95"/>
        <end position="122"/>
    </location>
</feature>
<feature type="domain" description="Putative ER transporter 6TM N-terminal" evidence="7">
    <location>
        <begin position="3"/>
        <end position="375"/>
    </location>
</feature>
<feature type="transmembrane region" description="Helical" evidence="5">
    <location>
        <begin position="172"/>
        <end position="190"/>
    </location>
</feature>
<evidence type="ECO:0000259" key="7">
    <source>
        <dbReference type="Pfam" id="PF10337"/>
    </source>
</evidence>
<feature type="transmembrane region" description="Helical" evidence="5">
    <location>
        <begin position="55"/>
        <end position="75"/>
    </location>
</feature>
<dbReference type="Pfam" id="PF13515">
    <property type="entry name" value="FUSC_2"/>
    <property type="match status" value="1"/>
</dbReference>
<evidence type="ECO:0000259" key="8">
    <source>
        <dbReference type="Pfam" id="PF13515"/>
    </source>
</evidence>
<dbReference type="PANTHER" id="PTHR37994:SF4">
    <property type="entry name" value="ER TRANSPORTER 6TM N-TERMINAL DOMAIN-CONTAINING PROTEIN-RELATED"/>
    <property type="match status" value="1"/>
</dbReference>
<keyword evidence="2 5" id="KW-0812">Transmembrane</keyword>
<sequence>MQLFKGAIAPTIATTCYQATSYADTFTTLGYLVGIMAILSLPIQPRAKFLQTMLVNLFSTSLGAAISLMAGYCAVRARINTEGITKNGGAGTSGLAAAGAATTTYNSSASAVAGLWLFAWIYAISTVRAKCPQFTIPCIMNAIFANVSMIYVPQFATTVQLQAFVRRLLEAFLTGFAISTAVSLLIFPLTSRQVVFKEMAGYIQLLRAVIQANLDYCRSLEEMDPFAPHRVNTAGEEEAKNKQADVFKAKMQALLALHAKCNIDLPFAKREVALGKLGPDDLQEVFRHLRSIMLPTVGLSSTQEVFQRIAEQRGWDTSQDFSHKTVEDAVTEEEKVRAQTVLEWHELMRRLREPFGSVTQLIDDGLQHAAIILQLAPLPQKDPEYDDEEPRPGDQNFSEFYSARSQGFLESKKEMLRAWCSLHHIQLPANFFDDPDNKDFQAPDWMNQDIESPFRSMLRRQLSNCLYIEYLLWSVSQRVSDLICVVEGFQASGKLSKTRLVVPGFKRLRKWFFTIFTQHGESHDDQQIDSGENTTTVYLGDAYKQRKDPDHLPPANAWEKLSNNLRRISHFFASPASSFGFRVSCATMSIAVVAYLHDTQTFFTTQRIFWSQIMISISMSPSAGQSLRNFLLRVFGTFVAMLLAWIAWYIVDGKTAGVLVFYFFFLHFGVWIVLKRPSIIPVGMISQVTLTLILGYELQVRKIGIAIATSNGQAYYPVYELGPIRLATVAGGLFLAWIWTVFPYPTTEHFQLRQNVGRTLYLLANYYSVMHETVRIRLRGLNEDTSSKRSPSYKLDKARRKLLTKSSALLTGLRAQAEFVKFDVPIGGRFPREKYQEIIRLLQSTLHFMSLVSLASADFEDFHKMDSSDKEHSSRWLRDFRKIVSEAHVTSEQVTTLLSLLSSSATNGHPLPPYLHVPEPFQLAQRMDAIDRDILSVRHIAEPGYAAFAVMQIGTRCVIDDLRKILAAVKELVGVLDFSYHIVSTQDASRDESKVMVTMSRQDFTSSALARNKQD</sequence>
<dbReference type="InterPro" id="IPR018823">
    <property type="entry name" value="ArAE_2_N"/>
</dbReference>
<gene>
    <name evidence="9" type="ORF">EJ03DRAFT_265527</name>
</gene>
<dbReference type="Proteomes" id="UP000799436">
    <property type="component" value="Unassembled WGS sequence"/>
</dbReference>
<organism evidence="9 10">
    <name type="scientific">Teratosphaeria nubilosa</name>
    <dbReference type="NCBI Taxonomy" id="161662"/>
    <lineage>
        <taxon>Eukaryota</taxon>
        <taxon>Fungi</taxon>
        <taxon>Dikarya</taxon>
        <taxon>Ascomycota</taxon>
        <taxon>Pezizomycotina</taxon>
        <taxon>Dothideomycetes</taxon>
        <taxon>Dothideomycetidae</taxon>
        <taxon>Mycosphaerellales</taxon>
        <taxon>Teratosphaeriaceae</taxon>
        <taxon>Teratosphaeria</taxon>
    </lineage>
</organism>
<name>A0A6G1LJD1_9PEZI</name>
<dbReference type="InterPro" id="IPR049453">
    <property type="entry name" value="Memb_transporter_dom"/>
</dbReference>
<evidence type="ECO:0000313" key="10">
    <source>
        <dbReference type="Proteomes" id="UP000799436"/>
    </source>
</evidence>
<evidence type="ECO:0000256" key="5">
    <source>
        <dbReference type="SAM" id="Phobius"/>
    </source>
</evidence>
<feature type="transmembrane region" description="Helical" evidence="5">
    <location>
        <begin position="656"/>
        <end position="674"/>
    </location>
</feature>
<dbReference type="OrthoDB" id="2274698at2759"/>
<accession>A0A6G1LJD1</accession>
<comment type="subcellular location">
    <subcellularLocation>
        <location evidence="1">Membrane</location>
        <topology evidence="1">Multi-pass membrane protein</topology>
    </subcellularLocation>
</comment>
<evidence type="ECO:0000256" key="2">
    <source>
        <dbReference type="ARBA" id="ARBA00022692"/>
    </source>
</evidence>
<proteinExistence type="predicted"/>
<feature type="transmembrane region" description="Helical" evidence="5">
    <location>
        <begin position="630"/>
        <end position="650"/>
    </location>
</feature>
<keyword evidence="3 5" id="KW-1133">Transmembrane helix</keyword>
<feature type="domain" description="DUF2421" evidence="6">
    <location>
        <begin position="743"/>
        <end position="974"/>
    </location>
</feature>
<feature type="domain" description="Integral membrane bound transporter" evidence="8">
    <location>
        <begin position="602"/>
        <end position="739"/>
    </location>
</feature>
<evidence type="ECO:0000256" key="4">
    <source>
        <dbReference type="ARBA" id="ARBA00023136"/>
    </source>
</evidence>
<evidence type="ECO:0000256" key="1">
    <source>
        <dbReference type="ARBA" id="ARBA00004141"/>
    </source>
</evidence>
<dbReference type="Pfam" id="PF10334">
    <property type="entry name" value="BRE4"/>
    <property type="match status" value="1"/>
</dbReference>
<protein>
    <recommendedName>
        <fullName evidence="11">ER transporter 6TM N-terminal domain-containing protein</fullName>
    </recommendedName>
</protein>
<dbReference type="Pfam" id="PF10337">
    <property type="entry name" value="ArAE_2_N"/>
    <property type="match status" value="1"/>
</dbReference>
<evidence type="ECO:0000259" key="6">
    <source>
        <dbReference type="Pfam" id="PF10334"/>
    </source>
</evidence>
<evidence type="ECO:0008006" key="11">
    <source>
        <dbReference type="Google" id="ProtNLM"/>
    </source>
</evidence>
<feature type="transmembrane region" description="Helical" evidence="5">
    <location>
        <begin position="726"/>
        <end position="744"/>
    </location>
</feature>
<evidence type="ECO:0000256" key="3">
    <source>
        <dbReference type="ARBA" id="ARBA00022989"/>
    </source>
</evidence>
<dbReference type="EMBL" id="ML995812">
    <property type="protein sequence ID" value="KAF2773051.1"/>
    <property type="molecule type" value="Genomic_DNA"/>
</dbReference>
<dbReference type="PANTHER" id="PTHR37994">
    <property type="entry name" value="ARAE_2_N DOMAIN-CONTAINING PROTEIN-RELATED"/>
    <property type="match status" value="1"/>
</dbReference>
<dbReference type="GO" id="GO:0016020">
    <property type="term" value="C:membrane"/>
    <property type="evidence" value="ECO:0007669"/>
    <property type="project" value="UniProtKB-SubCell"/>
</dbReference>
<reference evidence="9" key="1">
    <citation type="journal article" date="2020" name="Stud. Mycol.">
        <title>101 Dothideomycetes genomes: a test case for predicting lifestyles and emergence of pathogens.</title>
        <authorList>
            <person name="Haridas S."/>
            <person name="Albert R."/>
            <person name="Binder M."/>
            <person name="Bloem J."/>
            <person name="Labutti K."/>
            <person name="Salamov A."/>
            <person name="Andreopoulos B."/>
            <person name="Baker S."/>
            <person name="Barry K."/>
            <person name="Bills G."/>
            <person name="Bluhm B."/>
            <person name="Cannon C."/>
            <person name="Castanera R."/>
            <person name="Culley D."/>
            <person name="Daum C."/>
            <person name="Ezra D."/>
            <person name="Gonzalez J."/>
            <person name="Henrissat B."/>
            <person name="Kuo A."/>
            <person name="Liang C."/>
            <person name="Lipzen A."/>
            <person name="Lutzoni F."/>
            <person name="Magnuson J."/>
            <person name="Mondo S."/>
            <person name="Nolan M."/>
            <person name="Ohm R."/>
            <person name="Pangilinan J."/>
            <person name="Park H.-J."/>
            <person name="Ramirez L."/>
            <person name="Alfaro M."/>
            <person name="Sun H."/>
            <person name="Tritt A."/>
            <person name="Yoshinaga Y."/>
            <person name="Zwiers L.-H."/>
            <person name="Turgeon B."/>
            <person name="Goodwin S."/>
            <person name="Spatafora J."/>
            <person name="Crous P."/>
            <person name="Grigoriev I."/>
        </authorList>
    </citation>
    <scope>NUCLEOTIDE SEQUENCE</scope>
    <source>
        <strain evidence="9">CBS 116005</strain>
    </source>
</reference>
<keyword evidence="4 5" id="KW-0472">Membrane</keyword>
<evidence type="ECO:0000313" key="9">
    <source>
        <dbReference type="EMBL" id="KAF2773051.1"/>
    </source>
</evidence>